<accession>A0A2T4ZHV9</accession>
<dbReference type="OrthoDB" id="9802489at2"/>
<evidence type="ECO:0000313" key="2">
    <source>
        <dbReference type="EMBL" id="PTM61577.1"/>
    </source>
</evidence>
<dbReference type="InterPro" id="IPR013096">
    <property type="entry name" value="Cupin_2"/>
</dbReference>
<dbReference type="InterPro" id="IPR011051">
    <property type="entry name" value="RmlC_Cupin_sf"/>
</dbReference>
<dbReference type="EMBL" id="PZZL01000001">
    <property type="protein sequence ID" value="PTM61577.1"/>
    <property type="molecule type" value="Genomic_DNA"/>
</dbReference>
<sequence>MDIKRCGATESRRPPAAWFTGSVWQDPIIETEAPARVRAAVVRFDPGARTNWHTHPLGQTLFVTAGSGFVQKLGGPIEEIRAGDTVWIPPGEKHWHGAGPKTAMTHIAIHEALDGSHVDWMEPVTDEQYRGA</sequence>
<comment type="caution">
    <text evidence="2">The sequence shown here is derived from an EMBL/GenBank/DDBJ whole genome shotgun (WGS) entry which is preliminary data.</text>
</comment>
<dbReference type="InterPro" id="IPR014710">
    <property type="entry name" value="RmlC-like_jellyroll"/>
</dbReference>
<dbReference type="CDD" id="cd02233">
    <property type="entry name" value="cupin_HNL-like"/>
    <property type="match status" value="1"/>
</dbReference>
<feature type="domain" description="Cupin type-2" evidence="1">
    <location>
        <begin position="41"/>
        <end position="98"/>
    </location>
</feature>
<keyword evidence="2" id="KW-0560">Oxidoreductase</keyword>
<gene>
    <name evidence="2" type="ORF">C8P69_101247</name>
</gene>
<reference evidence="2 3" key="1">
    <citation type="submission" date="2018-04" db="EMBL/GenBank/DDBJ databases">
        <title>Genomic Encyclopedia of Archaeal and Bacterial Type Strains, Phase II (KMG-II): from individual species to whole genera.</title>
        <authorList>
            <person name="Goeker M."/>
        </authorList>
    </citation>
    <scope>NUCLEOTIDE SEQUENCE [LARGE SCALE GENOMIC DNA]</scope>
    <source>
        <strain evidence="2 3">DSM 25521</strain>
    </source>
</reference>
<protein>
    <submittedName>
        <fullName evidence="2">Quercetin dioxygenase-like cupin family protein</fullName>
    </submittedName>
</protein>
<keyword evidence="2" id="KW-0223">Dioxygenase</keyword>
<dbReference type="PANTHER" id="PTHR43698">
    <property type="entry name" value="RIBD C-TERMINAL DOMAIN CONTAINING PROTEIN"/>
    <property type="match status" value="1"/>
</dbReference>
<dbReference type="Pfam" id="PF07883">
    <property type="entry name" value="Cupin_2"/>
    <property type="match status" value="1"/>
</dbReference>
<keyword evidence="3" id="KW-1185">Reference proteome</keyword>
<evidence type="ECO:0000313" key="3">
    <source>
        <dbReference type="Proteomes" id="UP000241808"/>
    </source>
</evidence>
<organism evidence="2 3">
    <name type="scientific">Phreatobacter oligotrophus</name>
    <dbReference type="NCBI Taxonomy" id="1122261"/>
    <lineage>
        <taxon>Bacteria</taxon>
        <taxon>Pseudomonadati</taxon>
        <taxon>Pseudomonadota</taxon>
        <taxon>Alphaproteobacteria</taxon>
        <taxon>Hyphomicrobiales</taxon>
        <taxon>Phreatobacteraceae</taxon>
        <taxon>Phreatobacter</taxon>
    </lineage>
</organism>
<dbReference type="Gene3D" id="2.60.120.10">
    <property type="entry name" value="Jelly Rolls"/>
    <property type="match status" value="1"/>
</dbReference>
<dbReference type="Proteomes" id="UP000241808">
    <property type="component" value="Unassembled WGS sequence"/>
</dbReference>
<dbReference type="GO" id="GO:0051213">
    <property type="term" value="F:dioxygenase activity"/>
    <property type="evidence" value="ECO:0007669"/>
    <property type="project" value="UniProtKB-KW"/>
</dbReference>
<dbReference type="AlphaFoldDB" id="A0A2T4ZHV9"/>
<dbReference type="PANTHER" id="PTHR43698:SF1">
    <property type="entry name" value="BLL4564 PROTEIN"/>
    <property type="match status" value="1"/>
</dbReference>
<name>A0A2T4ZHV9_9HYPH</name>
<dbReference type="RefSeq" id="WP_108174040.1">
    <property type="nucleotide sequence ID" value="NZ_JAIESU010000006.1"/>
</dbReference>
<dbReference type="InterPro" id="IPR047263">
    <property type="entry name" value="HNL-like_cupin"/>
</dbReference>
<proteinExistence type="predicted"/>
<evidence type="ECO:0000259" key="1">
    <source>
        <dbReference type="Pfam" id="PF07883"/>
    </source>
</evidence>
<dbReference type="SUPFAM" id="SSF51182">
    <property type="entry name" value="RmlC-like cupins"/>
    <property type="match status" value="1"/>
</dbReference>